<feature type="region of interest" description="Disordered" evidence="6">
    <location>
        <begin position="222"/>
        <end position="254"/>
    </location>
</feature>
<dbReference type="InterPro" id="IPR036443">
    <property type="entry name" value="Znf_RanBP2_sf"/>
</dbReference>
<evidence type="ECO:0000259" key="7">
    <source>
        <dbReference type="PROSITE" id="PS50199"/>
    </source>
</evidence>
<dbReference type="Gene3D" id="1.10.8.10">
    <property type="entry name" value="DNA helicase RuvA subunit, C-terminal domain"/>
    <property type="match status" value="1"/>
</dbReference>
<dbReference type="CDD" id="cd14279">
    <property type="entry name" value="CUE"/>
    <property type="match status" value="1"/>
</dbReference>
<keyword evidence="9" id="KW-0808">Transferase</keyword>
<dbReference type="PROSITE" id="PS01358">
    <property type="entry name" value="ZF_RANBP2_1"/>
    <property type="match status" value="1"/>
</dbReference>
<keyword evidence="2 4" id="KW-0863">Zinc-finger</keyword>
<keyword evidence="5" id="KW-0175">Coiled coil</keyword>
<evidence type="ECO:0000313" key="9">
    <source>
        <dbReference type="RefSeq" id="XP_036368100.1"/>
    </source>
</evidence>
<organism evidence="8 9">
    <name type="scientific">Octopus sinensis</name>
    <name type="common">East Asian common octopus</name>
    <dbReference type="NCBI Taxonomy" id="2607531"/>
    <lineage>
        <taxon>Eukaryota</taxon>
        <taxon>Metazoa</taxon>
        <taxon>Spiralia</taxon>
        <taxon>Lophotrochozoa</taxon>
        <taxon>Mollusca</taxon>
        <taxon>Cephalopoda</taxon>
        <taxon>Coleoidea</taxon>
        <taxon>Octopodiformes</taxon>
        <taxon>Octopoda</taxon>
        <taxon>Incirrata</taxon>
        <taxon>Octopodidae</taxon>
        <taxon>Octopus</taxon>
    </lineage>
</organism>
<reference evidence="9" key="1">
    <citation type="submission" date="2025-08" db="UniProtKB">
        <authorList>
            <consortium name="RefSeq"/>
        </authorList>
    </citation>
    <scope>IDENTIFICATION</scope>
</reference>
<dbReference type="InterPro" id="IPR001876">
    <property type="entry name" value="Znf_RanBP2"/>
</dbReference>
<dbReference type="GO" id="GO:0016301">
    <property type="term" value="F:kinase activity"/>
    <property type="evidence" value="ECO:0007669"/>
    <property type="project" value="UniProtKB-KW"/>
</dbReference>
<evidence type="ECO:0000256" key="1">
    <source>
        <dbReference type="ARBA" id="ARBA00022723"/>
    </source>
</evidence>
<keyword evidence="1" id="KW-0479">Metal-binding</keyword>
<evidence type="ECO:0000256" key="5">
    <source>
        <dbReference type="SAM" id="Coils"/>
    </source>
</evidence>
<keyword evidence="9" id="KW-0418">Kinase</keyword>
<evidence type="ECO:0000256" key="4">
    <source>
        <dbReference type="PROSITE-ProRule" id="PRU00322"/>
    </source>
</evidence>
<accession>A0A7E6FL17</accession>
<protein>
    <submittedName>
        <fullName evidence="9">TGF-beta-activated kinase 1 and MAP3K7-binding protein 2 isoform X1</fullName>
    </submittedName>
</protein>
<sequence length="531" mass="60079">MAEPESNLKVKLFISLKKQFPRLPEHVVRSVMKQFNNDKDKCLEELNKNPLNTISSVNNSMQKLNLEIKNTDVSQASVTSKYNKNSPVTSHSPELNSNQIVDFDQYKHVPNSSMIPHITCKTSTTPQRQISVQHIQTSEVDLNSYKYSMPQMYCNYSSSPHNDKLHWPTLQKNADPLVMSTPVASSSQHSTHANIYIEAHPNMNKGRLLEYDHQVSMLHPVTSTLHSPQPSLHGSQPPSPYSPQSVTGNHSPRLVGQYVNSKHSPSTQISQQLDYHQLAESPFKYQFANMHGYAPSVSQHQPPIAINSKTALHYRPTKNTYVHSVNPNVSGLPSQSENLVYPIGTSQDDQAYTKALLNHQRQRYEKLSEDYNNLIKTTQELSSEIDAIQRNKTEQNIPTPADFYKIQAEIGGMLKELDAHNNGQTPIGVLDPSEQQNFYKNMNTGQSGSLFARELTPPPLPPRHPETPPSLPMNDFEGEHWNCAACTFLNHPALEKCEECEFPRNSKGRVNNTTYIPHSRCNHELCYCHDR</sequence>
<dbReference type="PANTHER" id="PTHR46253:SF1">
    <property type="entry name" value="TAB2"/>
    <property type="match status" value="1"/>
</dbReference>
<keyword evidence="8" id="KW-1185">Reference proteome</keyword>
<dbReference type="AlphaFoldDB" id="A0A7E6FL17"/>
<evidence type="ECO:0000256" key="3">
    <source>
        <dbReference type="ARBA" id="ARBA00022833"/>
    </source>
</evidence>
<gene>
    <name evidence="9" type="primary">LOC115223165</name>
</gene>
<proteinExistence type="predicted"/>
<feature type="coiled-coil region" evidence="5">
    <location>
        <begin position="357"/>
        <end position="391"/>
    </location>
</feature>
<feature type="compositionally biased region" description="Polar residues" evidence="6">
    <location>
        <begin position="222"/>
        <end position="234"/>
    </location>
</feature>
<dbReference type="SMART" id="SM00547">
    <property type="entry name" value="ZnF_RBZ"/>
    <property type="match status" value="1"/>
</dbReference>
<dbReference type="RefSeq" id="XP_036368100.1">
    <property type="nucleotide sequence ID" value="XM_036512207.1"/>
</dbReference>
<keyword evidence="3" id="KW-0862">Zinc</keyword>
<dbReference type="Gene3D" id="2.30.30.380">
    <property type="entry name" value="Zn-finger domain of Sec23/24"/>
    <property type="match status" value="1"/>
</dbReference>
<dbReference type="GO" id="GO:0008270">
    <property type="term" value="F:zinc ion binding"/>
    <property type="evidence" value="ECO:0007669"/>
    <property type="project" value="UniProtKB-KW"/>
</dbReference>
<evidence type="ECO:0000313" key="8">
    <source>
        <dbReference type="Proteomes" id="UP000515154"/>
    </source>
</evidence>
<dbReference type="SUPFAM" id="SSF90209">
    <property type="entry name" value="Ran binding protein zinc finger-like"/>
    <property type="match status" value="1"/>
</dbReference>
<evidence type="ECO:0000256" key="2">
    <source>
        <dbReference type="ARBA" id="ARBA00022771"/>
    </source>
</evidence>
<name>A0A7E6FL17_9MOLL</name>
<dbReference type="Proteomes" id="UP000515154">
    <property type="component" value="Linkage group LG22"/>
</dbReference>
<dbReference type="PROSITE" id="PS50199">
    <property type="entry name" value="ZF_RANBP2_2"/>
    <property type="match status" value="1"/>
</dbReference>
<dbReference type="PANTHER" id="PTHR46253">
    <property type="entry name" value="TGF-BETA-ACTIVATED KINASE 1 AND MAP3K7-BINDING PROTEIN TAB"/>
    <property type="match status" value="1"/>
</dbReference>
<feature type="domain" description="RanBP2-type" evidence="7">
    <location>
        <begin position="476"/>
        <end position="506"/>
    </location>
</feature>
<evidence type="ECO:0000256" key="6">
    <source>
        <dbReference type="SAM" id="MobiDB-lite"/>
    </source>
</evidence>